<reference evidence="2 3" key="1">
    <citation type="journal article" date="2021" name="Nat. Plants">
        <title>The Taxus genome provides insights into paclitaxel biosynthesis.</title>
        <authorList>
            <person name="Xiong X."/>
            <person name="Gou J."/>
            <person name="Liao Q."/>
            <person name="Li Y."/>
            <person name="Zhou Q."/>
            <person name="Bi G."/>
            <person name="Li C."/>
            <person name="Du R."/>
            <person name="Wang X."/>
            <person name="Sun T."/>
            <person name="Guo L."/>
            <person name="Liang H."/>
            <person name="Lu P."/>
            <person name="Wu Y."/>
            <person name="Zhang Z."/>
            <person name="Ro D.K."/>
            <person name="Shang Y."/>
            <person name="Huang S."/>
            <person name="Yan J."/>
        </authorList>
    </citation>
    <scope>NUCLEOTIDE SEQUENCE [LARGE SCALE GENOMIC DNA]</scope>
    <source>
        <strain evidence="2">Ta-2019</strain>
    </source>
</reference>
<dbReference type="EMBL" id="JAHRHJ020000009">
    <property type="protein sequence ID" value="KAH9303362.1"/>
    <property type="molecule type" value="Genomic_DNA"/>
</dbReference>
<keyword evidence="3" id="KW-1185">Reference proteome</keyword>
<accession>A0AA38CP47</accession>
<name>A0AA38CP47_TAXCH</name>
<gene>
    <name evidence="2" type="ORF">KI387_014945</name>
</gene>
<organism evidence="2 3">
    <name type="scientific">Taxus chinensis</name>
    <name type="common">Chinese yew</name>
    <name type="synonym">Taxus wallichiana var. chinensis</name>
    <dbReference type="NCBI Taxonomy" id="29808"/>
    <lineage>
        <taxon>Eukaryota</taxon>
        <taxon>Viridiplantae</taxon>
        <taxon>Streptophyta</taxon>
        <taxon>Embryophyta</taxon>
        <taxon>Tracheophyta</taxon>
        <taxon>Spermatophyta</taxon>
        <taxon>Pinopsida</taxon>
        <taxon>Pinidae</taxon>
        <taxon>Conifers II</taxon>
        <taxon>Cupressales</taxon>
        <taxon>Taxaceae</taxon>
        <taxon>Taxus</taxon>
    </lineage>
</organism>
<proteinExistence type="predicted"/>
<evidence type="ECO:0000313" key="3">
    <source>
        <dbReference type="Proteomes" id="UP000824469"/>
    </source>
</evidence>
<sequence>MIRFHGFKGESFMLPSILTARIVGLEIMRQSVVLDMEFGSGRKKKALYDLSISKGGIIVQKRWVDHTLFQKLASYGFGVIKDAWRFDPVGSMATYLSTNKISDSCKHEPRPFFDSRRSPQDELSDVFVELMDIPAPRWEKSHQAKYKFDPNLAMPKGLRTVLKKSGWSGDKMKAFWKYRQEIGQLTRSFEFVPSDEVWEEKWDVEHDSDSTSEEVEEVVAFQWQSKSPVTSCGLPCQWVLPSPRPAAAKESVQEELSFSPPCKKLKSVDISVVSEPSPLSLVGAPIQALPPSPPSLSPVRTPFEAAPYVSLPGFSTPPGASFLSPFVSAIPSFSPRVIIPSSSDLVTVASQAPVTIPYGLTPENKAEKERNGNNSGEAGSVII</sequence>
<feature type="region of interest" description="Disordered" evidence="1">
    <location>
        <begin position="359"/>
        <end position="383"/>
    </location>
</feature>
<evidence type="ECO:0000256" key="1">
    <source>
        <dbReference type="SAM" id="MobiDB-lite"/>
    </source>
</evidence>
<evidence type="ECO:0000313" key="2">
    <source>
        <dbReference type="EMBL" id="KAH9303362.1"/>
    </source>
</evidence>
<dbReference type="AlphaFoldDB" id="A0AA38CP47"/>
<comment type="caution">
    <text evidence="2">The sequence shown here is derived from an EMBL/GenBank/DDBJ whole genome shotgun (WGS) entry which is preliminary data.</text>
</comment>
<protein>
    <submittedName>
        <fullName evidence="2">Uncharacterized protein</fullName>
    </submittedName>
</protein>
<dbReference type="Proteomes" id="UP000824469">
    <property type="component" value="Unassembled WGS sequence"/>
</dbReference>